<evidence type="ECO:0000313" key="2">
    <source>
        <dbReference type="Proteomes" id="UP001054945"/>
    </source>
</evidence>
<dbReference type="AlphaFoldDB" id="A0AAV4V4J7"/>
<accession>A0AAV4V4J7</accession>
<gene>
    <name evidence="1" type="ORF">CEXT_405071</name>
</gene>
<protein>
    <submittedName>
        <fullName evidence="1">Uncharacterized protein</fullName>
    </submittedName>
</protein>
<proteinExistence type="predicted"/>
<sequence length="89" mass="10102">MAHVGILLKFELPAVGIASAFSGRGKRYAVILNLNKLNLSFVSDIKIDDSSFCGIQVQELEFGNEPVPFQRRYRFLEVRLELIEILSFL</sequence>
<keyword evidence="2" id="KW-1185">Reference proteome</keyword>
<organism evidence="1 2">
    <name type="scientific">Caerostris extrusa</name>
    <name type="common">Bark spider</name>
    <name type="synonym">Caerostris bankana</name>
    <dbReference type="NCBI Taxonomy" id="172846"/>
    <lineage>
        <taxon>Eukaryota</taxon>
        <taxon>Metazoa</taxon>
        <taxon>Ecdysozoa</taxon>
        <taxon>Arthropoda</taxon>
        <taxon>Chelicerata</taxon>
        <taxon>Arachnida</taxon>
        <taxon>Araneae</taxon>
        <taxon>Araneomorphae</taxon>
        <taxon>Entelegynae</taxon>
        <taxon>Araneoidea</taxon>
        <taxon>Araneidae</taxon>
        <taxon>Caerostris</taxon>
    </lineage>
</organism>
<reference evidence="1 2" key="1">
    <citation type="submission" date="2021-06" db="EMBL/GenBank/DDBJ databases">
        <title>Caerostris extrusa draft genome.</title>
        <authorList>
            <person name="Kono N."/>
            <person name="Arakawa K."/>
        </authorList>
    </citation>
    <scope>NUCLEOTIDE SEQUENCE [LARGE SCALE GENOMIC DNA]</scope>
</reference>
<dbReference type="EMBL" id="BPLR01013969">
    <property type="protein sequence ID" value="GIY65170.1"/>
    <property type="molecule type" value="Genomic_DNA"/>
</dbReference>
<comment type="caution">
    <text evidence="1">The sequence shown here is derived from an EMBL/GenBank/DDBJ whole genome shotgun (WGS) entry which is preliminary data.</text>
</comment>
<evidence type="ECO:0000313" key="1">
    <source>
        <dbReference type="EMBL" id="GIY65170.1"/>
    </source>
</evidence>
<dbReference type="Proteomes" id="UP001054945">
    <property type="component" value="Unassembled WGS sequence"/>
</dbReference>
<name>A0AAV4V4J7_CAEEX</name>